<feature type="transmembrane region" description="Helical" evidence="4">
    <location>
        <begin position="192"/>
        <end position="216"/>
    </location>
</feature>
<keyword evidence="4" id="KW-0813">Transport</keyword>
<dbReference type="AlphaFoldDB" id="A0AA35QYM7"/>
<reference evidence="5" key="1">
    <citation type="submission" date="2023-03" db="EMBL/GenBank/DDBJ databases">
        <authorList>
            <person name="Steffen K."/>
            <person name="Cardenas P."/>
        </authorList>
    </citation>
    <scope>NUCLEOTIDE SEQUENCE</scope>
</reference>
<comment type="caution">
    <text evidence="4">Lacks conserved residue(s) required for the propagation of feature annotation.</text>
</comment>
<accession>A0AA35QYM7</accession>
<dbReference type="EMBL" id="CASHTH010000275">
    <property type="protein sequence ID" value="CAI7996636.1"/>
    <property type="molecule type" value="Genomic_DNA"/>
</dbReference>
<feature type="transmembrane region" description="Helical" evidence="4">
    <location>
        <begin position="52"/>
        <end position="71"/>
    </location>
</feature>
<organism evidence="5 6">
    <name type="scientific">Geodia barretti</name>
    <name type="common">Barrett's horny sponge</name>
    <dbReference type="NCBI Taxonomy" id="519541"/>
    <lineage>
        <taxon>Eukaryota</taxon>
        <taxon>Metazoa</taxon>
        <taxon>Porifera</taxon>
        <taxon>Demospongiae</taxon>
        <taxon>Heteroscleromorpha</taxon>
        <taxon>Tetractinellida</taxon>
        <taxon>Astrophorina</taxon>
        <taxon>Geodiidae</taxon>
        <taxon>Geodia</taxon>
    </lineage>
</organism>
<sequence length="253" mass="28955">MLLYDFASDTDDVLFLPVLDHVQSVQGAAVMLVWWLQGCSYIVRYIPSWTSAVFGGLIIPVCSYILTSFLWKEKRMDHSNAMEMNDNMMEMNGTAMHHMGMGMGMHMMMFFHFSKDIPHFLFESWSVQTTEELVGAIVFSFALAVVYEGLKTVRNMVAKKTKHFLYQPNQEKSKISMELDAPVIKCRRIKLWLMRVVLALMRTVEIGLAYILMLLAMTYNGWLFLSVILGAGFGFFIFLIVQPSNVITDDHCG</sequence>
<dbReference type="GO" id="GO:0005375">
    <property type="term" value="F:copper ion transmembrane transporter activity"/>
    <property type="evidence" value="ECO:0007669"/>
    <property type="project" value="UniProtKB-UniRule"/>
</dbReference>
<keyword evidence="4" id="KW-0186">Copper</keyword>
<protein>
    <recommendedName>
        <fullName evidence="4">Copper transport protein</fullName>
    </recommendedName>
</protein>
<dbReference type="GO" id="GO:0016020">
    <property type="term" value="C:membrane"/>
    <property type="evidence" value="ECO:0007669"/>
    <property type="project" value="UniProtKB-SubCell"/>
</dbReference>
<keyword evidence="3 4" id="KW-0472">Membrane</keyword>
<name>A0AA35QYM7_GEOBA</name>
<dbReference type="PANTHER" id="PTHR12483">
    <property type="entry name" value="SOLUTE CARRIER FAMILY 31 COPPER TRANSPORTERS"/>
    <property type="match status" value="1"/>
</dbReference>
<evidence type="ECO:0000256" key="1">
    <source>
        <dbReference type="ARBA" id="ARBA00022692"/>
    </source>
</evidence>
<gene>
    <name evidence="5" type="ORF">GBAR_LOCUS1910</name>
</gene>
<comment type="similarity">
    <text evidence="4">Belongs to the copper transporter (Ctr) (TC 1.A.56) family. SLC31A subfamily.</text>
</comment>
<comment type="subcellular location">
    <subcellularLocation>
        <location evidence="4">Membrane</location>
        <topology evidence="4">Multi-pass membrane protein</topology>
    </subcellularLocation>
</comment>
<dbReference type="Pfam" id="PF04145">
    <property type="entry name" value="Ctr"/>
    <property type="match status" value="1"/>
</dbReference>
<dbReference type="PANTHER" id="PTHR12483:SF115">
    <property type="entry name" value="COPPER TRANSPORT PROTEIN"/>
    <property type="match status" value="1"/>
</dbReference>
<evidence type="ECO:0000313" key="5">
    <source>
        <dbReference type="EMBL" id="CAI7996636.1"/>
    </source>
</evidence>
<evidence type="ECO:0000256" key="3">
    <source>
        <dbReference type="ARBA" id="ARBA00023136"/>
    </source>
</evidence>
<dbReference type="Proteomes" id="UP001174909">
    <property type="component" value="Unassembled WGS sequence"/>
</dbReference>
<keyword evidence="6" id="KW-1185">Reference proteome</keyword>
<feature type="transmembrane region" description="Helical" evidence="4">
    <location>
        <begin position="133"/>
        <end position="150"/>
    </location>
</feature>
<proteinExistence type="inferred from homology"/>
<keyword evidence="4" id="KW-0187">Copper transport</keyword>
<comment type="caution">
    <text evidence="5">The sequence shown here is derived from an EMBL/GenBank/DDBJ whole genome shotgun (WGS) entry which is preliminary data.</text>
</comment>
<evidence type="ECO:0000313" key="6">
    <source>
        <dbReference type="Proteomes" id="UP001174909"/>
    </source>
</evidence>
<keyword evidence="1 4" id="KW-0812">Transmembrane</keyword>
<feature type="transmembrane region" description="Helical" evidence="4">
    <location>
        <begin position="222"/>
        <end position="241"/>
    </location>
</feature>
<evidence type="ECO:0000256" key="2">
    <source>
        <dbReference type="ARBA" id="ARBA00022989"/>
    </source>
</evidence>
<feature type="transmembrane region" description="Helical" evidence="4">
    <location>
        <begin position="92"/>
        <end position="113"/>
    </location>
</feature>
<keyword evidence="2 4" id="KW-1133">Transmembrane helix</keyword>
<evidence type="ECO:0000256" key="4">
    <source>
        <dbReference type="RuleBase" id="RU367022"/>
    </source>
</evidence>
<dbReference type="InterPro" id="IPR007274">
    <property type="entry name" value="Cop_transporter"/>
</dbReference>
<keyword evidence="4" id="KW-0406">Ion transport</keyword>